<dbReference type="Proteomes" id="UP000827721">
    <property type="component" value="Unassembled WGS sequence"/>
</dbReference>
<dbReference type="PANTHER" id="PTHR17583:SF0">
    <property type="entry name" value="PHOSPHOINOSITIDE 3-KINASE REGULATORY SUBUNIT 4"/>
    <property type="match status" value="1"/>
</dbReference>
<sequence length="409" mass="44638">MDPFNKSFSLANSVPTPKLVSGSFSISNGSKQFYRVVHEPEGRENDQPACVNNKFQKIGISGTMKGSYITVEDASAPANLTGLPSFTRTSSIQDSGWRPRGVLVAHLQEHRSAVNGIAKVGEGSRALCSIMLRNSAQVVVGACDGIIHMFSVDHISIGQGNVVEKYSGIADIKKKDTKEGPIVTLVNYNADNCVSQMFMYSTQNCRIRLWDSRSNLNPWTLKAIPEEGYVSSLVASPCGNWFVSGSSRGDLTLWDLRFFIPVNSWQYSHVCPVEKICLFVPPPYASVSTTARPLIYVAAGCNEVSLWNAENGSCQQVLRVTNYDGDAETHDLPWALARSSFGVQVVQEKERQAIETKLTSKAVLAAAATDSAGCHRDSIVSLASVKLNQRLLISSARDGNLKVDFFKMD</sequence>
<reference evidence="2 3" key="1">
    <citation type="submission" date="2021-02" db="EMBL/GenBank/DDBJ databases">
        <title>Plant Genome Project.</title>
        <authorList>
            <person name="Zhang R.-G."/>
        </authorList>
    </citation>
    <scope>NUCLEOTIDE SEQUENCE [LARGE SCALE GENOMIC DNA]</scope>
    <source>
        <tissue evidence="2">Leaves</tissue>
    </source>
</reference>
<keyword evidence="1" id="KW-0547">Nucleotide-binding</keyword>
<dbReference type="SMART" id="SM00320">
    <property type="entry name" value="WD40"/>
    <property type="match status" value="2"/>
</dbReference>
<dbReference type="SUPFAM" id="SSF50978">
    <property type="entry name" value="WD40 repeat-like"/>
    <property type="match status" value="1"/>
</dbReference>
<evidence type="ECO:0000313" key="2">
    <source>
        <dbReference type="EMBL" id="KAH7572218.1"/>
    </source>
</evidence>
<dbReference type="InterPro" id="IPR015943">
    <property type="entry name" value="WD40/YVTN_repeat-like_dom_sf"/>
</dbReference>
<accession>A0ABQ8I6G0</accession>
<dbReference type="InterPro" id="IPR001680">
    <property type="entry name" value="WD40_rpt"/>
</dbReference>
<dbReference type="EMBL" id="JAFEMO010000004">
    <property type="protein sequence ID" value="KAH7572218.1"/>
    <property type="molecule type" value="Genomic_DNA"/>
</dbReference>
<dbReference type="InterPro" id="IPR045162">
    <property type="entry name" value="Vps15-like"/>
</dbReference>
<keyword evidence="3" id="KW-1185">Reference proteome</keyword>
<comment type="caution">
    <text evidence="2">The sequence shown here is derived from an EMBL/GenBank/DDBJ whole genome shotgun (WGS) entry which is preliminary data.</text>
</comment>
<dbReference type="InterPro" id="IPR036322">
    <property type="entry name" value="WD40_repeat_dom_sf"/>
</dbReference>
<dbReference type="Gene3D" id="2.130.10.10">
    <property type="entry name" value="YVTN repeat-like/Quinoprotein amine dehydrogenase"/>
    <property type="match status" value="1"/>
</dbReference>
<evidence type="ECO:0000313" key="3">
    <source>
        <dbReference type="Proteomes" id="UP000827721"/>
    </source>
</evidence>
<protein>
    <submittedName>
        <fullName evidence="2">Uncharacterized protein</fullName>
    </submittedName>
</protein>
<proteinExistence type="predicted"/>
<evidence type="ECO:0000256" key="1">
    <source>
        <dbReference type="ARBA" id="ARBA00022741"/>
    </source>
</evidence>
<gene>
    <name evidence="2" type="ORF">JRO89_XS04G0221700</name>
</gene>
<organism evidence="2 3">
    <name type="scientific">Xanthoceras sorbifolium</name>
    <dbReference type="NCBI Taxonomy" id="99658"/>
    <lineage>
        <taxon>Eukaryota</taxon>
        <taxon>Viridiplantae</taxon>
        <taxon>Streptophyta</taxon>
        <taxon>Embryophyta</taxon>
        <taxon>Tracheophyta</taxon>
        <taxon>Spermatophyta</taxon>
        <taxon>Magnoliopsida</taxon>
        <taxon>eudicotyledons</taxon>
        <taxon>Gunneridae</taxon>
        <taxon>Pentapetalae</taxon>
        <taxon>rosids</taxon>
        <taxon>malvids</taxon>
        <taxon>Sapindales</taxon>
        <taxon>Sapindaceae</taxon>
        <taxon>Xanthoceroideae</taxon>
        <taxon>Xanthoceras</taxon>
    </lineage>
</organism>
<name>A0ABQ8I6G0_9ROSI</name>
<dbReference type="Pfam" id="PF00400">
    <property type="entry name" value="WD40"/>
    <property type="match status" value="1"/>
</dbReference>
<dbReference type="PANTHER" id="PTHR17583">
    <property type="entry name" value="PHOSPHOINOSITIDE 3-KINASE REGULATORY SUBUNIT 4"/>
    <property type="match status" value="1"/>
</dbReference>